<dbReference type="Pfam" id="PF13581">
    <property type="entry name" value="HATPase_c_2"/>
    <property type="match status" value="1"/>
</dbReference>
<organism evidence="3 4">
    <name type="scientific">Nocardioides malaquae</name>
    <dbReference type="NCBI Taxonomy" id="2773426"/>
    <lineage>
        <taxon>Bacteria</taxon>
        <taxon>Bacillati</taxon>
        <taxon>Actinomycetota</taxon>
        <taxon>Actinomycetes</taxon>
        <taxon>Propionibacteriales</taxon>
        <taxon>Nocardioidaceae</taxon>
        <taxon>Nocardioides</taxon>
    </lineage>
</organism>
<evidence type="ECO:0000259" key="2">
    <source>
        <dbReference type="Pfam" id="PF13581"/>
    </source>
</evidence>
<dbReference type="InterPro" id="IPR036890">
    <property type="entry name" value="HATPase_C_sf"/>
</dbReference>
<evidence type="ECO:0000313" key="4">
    <source>
        <dbReference type="Proteomes" id="UP000756387"/>
    </source>
</evidence>
<protein>
    <submittedName>
        <fullName evidence="3">ATP-binding protein</fullName>
    </submittedName>
</protein>
<dbReference type="CDD" id="cd16936">
    <property type="entry name" value="HATPase_RsbW-like"/>
    <property type="match status" value="1"/>
</dbReference>
<dbReference type="Gene3D" id="3.30.565.10">
    <property type="entry name" value="Histidine kinase-like ATPase, C-terminal domain"/>
    <property type="match status" value="1"/>
</dbReference>
<dbReference type="Proteomes" id="UP000756387">
    <property type="component" value="Unassembled WGS sequence"/>
</dbReference>
<name>A0ABR9RWE1_9ACTN</name>
<dbReference type="GO" id="GO:0005524">
    <property type="term" value="F:ATP binding"/>
    <property type="evidence" value="ECO:0007669"/>
    <property type="project" value="UniProtKB-KW"/>
</dbReference>
<keyword evidence="1" id="KW-0723">Serine/threonine-protein kinase</keyword>
<reference evidence="3 4" key="1">
    <citation type="submission" date="2020-10" db="EMBL/GenBank/DDBJ databases">
        <title>Nocardioides sp. isolated from sludge.</title>
        <authorList>
            <person name="Zhang X."/>
        </authorList>
    </citation>
    <scope>NUCLEOTIDE SEQUENCE [LARGE SCALE GENOMIC DNA]</scope>
    <source>
        <strain evidence="3 4">Y6</strain>
    </source>
</reference>
<dbReference type="PANTHER" id="PTHR35526">
    <property type="entry name" value="ANTI-SIGMA-F FACTOR RSBW-RELATED"/>
    <property type="match status" value="1"/>
</dbReference>
<keyword evidence="3" id="KW-0067">ATP-binding</keyword>
<keyword evidence="1" id="KW-0418">Kinase</keyword>
<gene>
    <name evidence="3" type="ORF">IEQ44_14585</name>
</gene>
<evidence type="ECO:0000256" key="1">
    <source>
        <dbReference type="ARBA" id="ARBA00022527"/>
    </source>
</evidence>
<comment type="caution">
    <text evidence="3">The sequence shown here is derived from an EMBL/GenBank/DDBJ whole genome shotgun (WGS) entry which is preliminary data.</text>
</comment>
<proteinExistence type="predicted"/>
<dbReference type="InterPro" id="IPR050267">
    <property type="entry name" value="Anti-sigma-factor_SerPK"/>
</dbReference>
<feature type="domain" description="Histidine kinase/HSP90-like ATPase" evidence="2">
    <location>
        <begin position="11"/>
        <end position="136"/>
    </location>
</feature>
<keyword evidence="4" id="KW-1185">Reference proteome</keyword>
<dbReference type="InterPro" id="IPR003594">
    <property type="entry name" value="HATPase_dom"/>
</dbReference>
<dbReference type="SUPFAM" id="SSF55874">
    <property type="entry name" value="ATPase domain of HSP90 chaperone/DNA topoisomerase II/histidine kinase"/>
    <property type="match status" value="1"/>
</dbReference>
<sequence length="320" mass="35928">MPLNKEALPLEPTPASVTAARKWVTTVCLELGRDDLVECSELGVSELVTNAILHGDAPIRLSVRGTRDHPRIEVHDASRRPPVLPQDPFRDGAAIDLDNLDEIDAYLATNGRGLAMVAMSATAWGAAIEAHGKVVWFEPDTTVKDHYVDPVMVGVEDPDSEWERLPDSVTVRLAEVDVQLFQSMLTQYGNLRRELRLLALAHDGDYPLAAELTHMFNAFERQFPPSALPTLEQWLREAGPVTDLVFEASARSTHVFTQMLQMFEMADDFCESQRLLSLERTHEQITLQRWMLEEFLRQTDGQAPIPWPLVVESYQESSAS</sequence>
<evidence type="ECO:0000313" key="3">
    <source>
        <dbReference type="EMBL" id="MBE7325874.1"/>
    </source>
</evidence>
<keyword evidence="3" id="KW-0547">Nucleotide-binding</keyword>
<dbReference type="RefSeq" id="WP_193639197.1">
    <property type="nucleotide sequence ID" value="NZ_JADCSA010000017.1"/>
</dbReference>
<dbReference type="PANTHER" id="PTHR35526:SF3">
    <property type="entry name" value="ANTI-SIGMA-F FACTOR RSBW"/>
    <property type="match status" value="1"/>
</dbReference>
<accession>A0ABR9RWE1</accession>
<dbReference type="EMBL" id="JADCSA010000017">
    <property type="protein sequence ID" value="MBE7325874.1"/>
    <property type="molecule type" value="Genomic_DNA"/>
</dbReference>
<keyword evidence="1" id="KW-0808">Transferase</keyword>